<organism evidence="5 6">
    <name type="scientific">Pseudomonas putida</name>
    <name type="common">Arthrobacter siderocapsulatus</name>
    <dbReference type="NCBI Taxonomy" id="303"/>
    <lineage>
        <taxon>Bacteria</taxon>
        <taxon>Pseudomonadati</taxon>
        <taxon>Pseudomonadota</taxon>
        <taxon>Gammaproteobacteria</taxon>
        <taxon>Pseudomonadales</taxon>
        <taxon>Pseudomonadaceae</taxon>
        <taxon>Pseudomonas</taxon>
    </lineage>
</organism>
<name>A0A4D6XFS8_PSEPU</name>
<evidence type="ECO:0000313" key="6">
    <source>
        <dbReference type="Proteomes" id="UP000298551"/>
    </source>
</evidence>
<dbReference type="GO" id="GO:0016020">
    <property type="term" value="C:membrane"/>
    <property type="evidence" value="ECO:0007669"/>
    <property type="project" value="InterPro"/>
</dbReference>
<evidence type="ECO:0000256" key="1">
    <source>
        <dbReference type="ARBA" id="ARBA00009075"/>
    </source>
</evidence>
<dbReference type="Proteomes" id="UP000298551">
    <property type="component" value="Chromosome"/>
</dbReference>
<sequence>MRKTLLAMAVGSTALATQAQMAQATGFIEDSSARLDLRNFYYNHDYRDVDKDSVREWGQAFVLNVQSGYTPGTIGVGVDAIATVGVKLDAPGQGSVFPENTDSKGRAEAADAFSRGGLTGKLKVAKTEARYGILQPKLPILTSNDARLLPQLFEGGIITSNDIDGLTLTAGQIEHVVGRMSSNFTGMAVAGGQAQSNTFLFAGGDYKGIKDLTLQYYYANLEDYYKQNFFGLLHSLPLAPGQVLKSDLRYFRTGSDGANASGKAGYRTSGYTRGGDGEIDNNTWSAMFTYGVGGHAFSLGYQEVSDGSNFVQLNQGSLPGEGAGGTTLYLITDRLTASFNYAGERTVLGQYVYDFAAVGVPGLNLNLAYLKGDQIKVAGAADAKEWERDLVLSYVIQGGPLKNLGFAWRNSMLRSEVGGDADHNRLTVSYSLPIW</sequence>
<proteinExistence type="inferred from homology"/>
<feature type="signal peptide" evidence="4">
    <location>
        <begin position="1"/>
        <end position="24"/>
    </location>
</feature>
<reference evidence="6" key="1">
    <citation type="submission" date="2019-04" db="EMBL/GenBank/DDBJ databases">
        <title>Genome sequence of Pseudomonas putida 1290, an auxin catabolizing strain.</title>
        <authorList>
            <person name="Laird T.S."/>
            <person name="Leveau J.H.J."/>
        </authorList>
    </citation>
    <scope>NUCLEOTIDE SEQUENCE [LARGE SCALE GENOMIC DNA]</scope>
    <source>
        <strain evidence="6">1290</strain>
    </source>
</reference>
<dbReference type="InterPro" id="IPR023614">
    <property type="entry name" value="Porin_dom_sf"/>
</dbReference>
<dbReference type="PANTHER" id="PTHR34596:SF2">
    <property type="entry name" value="CHITOPORIN"/>
    <property type="match status" value="1"/>
</dbReference>
<protein>
    <submittedName>
        <fullName evidence="5">OprD family porin</fullName>
    </submittedName>
</protein>
<dbReference type="InterPro" id="IPR005318">
    <property type="entry name" value="OM_porin_bac"/>
</dbReference>
<dbReference type="RefSeq" id="WP_136915822.1">
    <property type="nucleotide sequence ID" value="NZ_CP039371.1"/>
</dbReference>
<dbReference type="GO" id="GO:0015288">
    <property type="term" value="F:porin activity"/>
    <property type="evidence" value="ECO:0007669"/>
    <property type="project" value="TreeGrafter"/>
</dbReference>
<accession>A0A4D6XFS8</accession>
<comment type="similarity">
    <text evidence="1">Belongs to the outer membrane porin (Opr) (TC 1.B.25) family.</text>
</comment>
<feature type="chain" id="PRO_5020429175" evidence="4">
    <location>
        <begin position="25"/>
        <end position="435"/>
    </location>
</feature>
<keyword evidence="3 4" id="KW-0732">Signal</keyword>
<dbReference type="Pfam" id="PF03573">
    <property type="entry name" value="OprD"/>
    <property type="match status" value="1"/>
</dbReference>
<dbReference type="Gene3D" id="2.40.160.10">
    <property type="entry name" value="Porin"/>
    <property type="match status" value="1"/>
</dbReference>
<keyword evidence="2" id="KW-0813">Transport</keyword>
<evidence type="ECO:0000313" key="5">
    <source>
        <dbReference type="EMBL" id="QCI13720.1"/>
    </source>
</evidence>
<gene>
    <name evidence="5" type="ORF">E6B08_21280</name>
</gene>
<dbReference type="OrthoDB" id="6759120at2"/>
<dbReference type="AlphaFoldDB" id="A0A4D6XFS8"/>
<dbReference type="PANTHER" id="PTHR34596">
    <property type="entry name" value="CHITOPORIN"/>
    <property type="match status" value="1"/>
</dbReference>
<evidence type="ECO:0000256" key="4">
    <source>
        <dbReference type="SAM" id="SignalP"/>
    </source>
</evidence>
<evidence type="ECO:0000256" key="2">
    <source>
        <dbReference type="ARBA" id="ARBA00022448"/>
    </source>
</evidence>
<dbReference type="EMBL" id="CP039371">
    <property type="protein sequence ID" value="QCI13720.1"/>
    <property type="molecule type" value="Genomic_DNA"/>
</dbReference>
<evidence type="ECO:0000256" key="3">
    <source>
        <dbReference type="ARBA" id="ARBA00022729"/>
    </source>
</evidence>